<accession>A0AC35TUR7</accession>
<sequence length="476" mass="54040">MKLGYLFLFCGVVAGAIHPPVVSNFNCSKKWKYDSTLVTLSNKGVNDVFTSLWDIVRHTADNSATIETDFHEDKGPMTFVARKIELLEVDLHSDPETKLIDDDSKILVSIKNMKMKVKVYLLMSLHFGIVDTDNTDVVITAWIDNGSLKLIFHNYHRENGTPIIELSKITMKAEGFDFDVEGNIIIRAMGKVMKLFKNKLKKMIETKSKEEFRKFYDIVISNKLPSLQTNMTFGNNFKMNYGMTSDAFIMKNKLFIPINGNIYKNEHALTKFDGALDGYKMVIKKFDKNDAFYLAPAAFGYFHYRVAAIIGAVFGVILLCSSVYGFFSMHNTHAITGFWATLFVGVITGLFILTSIIMIYAIVAEKASLMWPQMVMIQLENAIMLAVAIVSILVMSCGAGLTEEVFKWFVDVKNIEDTFGPIWPFNIATLAFMGSFLCIWFNILVRGTYDYLLDKEFFENLENPCQAPAIEMKYKE</sequence>
<evidence type="ECO:0000313" key="1">
    <source>
        <dbReference type="Proteomes" id="UP000095286"/>
    </source>
</evidence>
<evidence type="ECO:0000313" key="2">
    <source>
        <dbReference type="WBParaSite" id="RSKR_0000451400.1"/>
    </source>
</evidence>
<dbReference type="Proteomes" id="UP000095286">
    <property type="component" value="Unplaced"/>
</dbReference>
<name>A0AC35TUR7_9BILA</name>
<dbReference type="WBParaSite" id="RSKR_0000451400.1">
    <property type="protein sequence ID" value="RSKR_0000451400.1"/>
    <property type="gene ID" value="RSKR_0000451400"/>
</dbReference>
<organism evidence="1 2">
    <name type="scientific">Rhabditophanes sp. KR3021</name>
    <dbReference type="NCBI Taxonomy" id="114890"/>
    <lineage>
        <taxon>Eukaryota</taxon>
        <taxon>Metazoa</taxon>
        <taxon>Ecdysozoa</taxon>
        <taxon>Nematoda</taxon>
        <taxon>Chromadorea</taxon>
        <taxon>Rhabditida</taxon>
        <taxon>Tylenchina</taxon>
        <taxon>Panagrolaimomorpha</taxon>
        <taxon>Strongyloidoidea</taxon>
        <taxon>Alloionematidae</taxon>
        <taxon>Rhabditophanes</taxon>
    </lineage>
</organism>
<proteinExistence type="predicted"/>
<reference evidence="2" key="1">
    <citation type="submission" date="2016-11" db="UniProtKB">
        <authorList>
            <consortium name="WormBaseParasite"/>
        </authorList>
    </citation>
    <scope>IDENTIFICATION</scope>
    <source>
        <strain evidence="2">KR3021</strain>
    </source>
</reference>
<protein>
    <submittedName>
        <fullName evidence="2">Secreted ookinete protein</fullName>
    </submittedName>
</protein>